<protein>
    <submittedName>
        <fullName evidence="9">1-acyl-sn-glycerol-3-phosphate acyltransferase</fullName>
    </submittedName>
</protein>
<dbReference type="EMBL" id="FUYB01000006">
    <property type="protein sequence ID" value="SKA76932.1"/>
    <property type="molecule type" value="Genomic_DNA"/>
</dbReference>
<organism evidence="9 10">
    <name type="scientific">Thiothrix eikelboomii</name>
    <dbReference type="NCBI Taxonomy" id="92487"/>
    <lineage>
        <taxon>Bacteria</taxon>
        <taxon>Pseudomonadati</taxon>
        <taxon>Pseudomonadota</taxon>
        <taxon>Gammaproteobacteria</taxon>
        <taxon>Thiotrichales</taxon>
        <taxon>Thiotrichaceae</taxon>
        <taxon>Thiothrix</taxon>
    </lineage>
</organism>
<name>A0A1T4WHZ6_9GAMM</name>
<evidence type="ECO:0000256" key="7">
    <source>
        <dbReference type="ARBA" id="ARBA00023315"/>
    </source>
</evidence>
<evidence type="ECO:0000256" key="1">
    <source>
        <dbReference type="ARBA" id="ARBA00004370"/>
    </source>
</evidence>
<dbReference type="PANTHER" id="PTHR23063">
    <property type="entry name" value="PHOSPHOLIPID ACYLTRANSFERASE"/>
    <property type="match status" value="1"/>
</dbReference>
<comment type="subcellular location">
    <subcellularLocation>
        <location evidence="1">Membrane</location>
    </subcellularLocation>
</comment>
<reference evidence="9 10" key="1">
    <citation type="submission" date="2017-02" db="EMBL/GenBank/DDBJ databases">
        <authorList>
            <person name="Peterson S.W."/>
        </authorList>
    </citation>
    <scope>NUCLEOTIDE SEQUENCE [LARGE SCALE GENOMIC DNA]</scope>
    <source>
        <strain evidence="9 10">ATCC 49788</strain>
    </source>
</reference>
<dbReference type="Proteomes" id="UP000190460">
    <property type="component" value="Unassembled WGS sequence"/>
</dbReference>
<keyword evidence="4" id="KW-1133">Transmembrane helix</keyword>
<feature type="domain" description="Phospholipid/glycerol acyltransferase" evidence="8">
    <location>
        <begin position="69"/>
        <end position="181"/>
    </location>
</feature>
<keyword evidence="2 9" id="KW-0808">Transferase</keyword>
<evidence type="ECO:0000256" key="5">
    <source>
        <dbReference type="ARBA" id="ARBA00023098"/>
    </source>
</evidence>
<proteinExistence type="predicted"/>
<evidence type="ECO:0000313" key="10">
    <source>
        <dbReference type="Proteomes" id="UP000190460"/>
    </source>
</evidence>
<evidence type="ECO:0000256" key="2">
    <source>
        <dbReference type="ARBA" id="ARBA00022679"/>
    </source>
</evidence>
<keyword evidence="10" id="KW-1185">Reference proteome</keyword>
<dbReference type="RefSeq" id="WP_143594300.1">
    <property type="nucleotide sequence ID" value="NZ_FUYB01000006.1"/>
</dbReference>
<evidence type="ECO:0000256" key="4">
    <source>
        <dbReference type="ARBA" id="ARBA00022989"/>
    </source>
</evidence>
<accession>A0A1T4WHZ6</accession>
<dbReference type="GO" id="GO:0016020">
    <property type="term" value="C:membrane"/>
    <property type="evidence" value="ECO:0007669"/>
    <property type="project" value="UniProtKB-SubCell"/>
</dbReference>
<keyword evidence="5" id="KW-0443">Lipid metabolism</keyword>
<evidence type="ECO:0000256" key="6">
    <source>
        <dbReference type="ARBA" id="ARBA00023136"/>
    </source>
</evidence>
<dbReference type="STRING" id="92487.SAMN02745130_01698"/>
<keyword evidence="7 9" id="KW-0012">Acyltransferase</keyword>
<dbReference type="AlphaFoldDB" id="A0A1T4WHZ6"/>
<dbReference type="GO" id="GO:0016746">
    <property type="term" value="F:acyltransferase activity"/>
    <property type="evidence" value="ECO:0007669"/>
    <property type="project" value="UniProtKB-KW"/>
</dbReference>
<dbReference type="Pfam" id="PF01553">
    <property type="entry name" value="Acyltransferase"/>
    <property type="match status" value="1"/>
</dbReference>
<evidence type="ECO:0000313" key="9">
    <source>
        <dbReference type="EMBL" id="SKA76932.1"/>
    </source>
</evidence>
<dbReference type="SMART" id="SM00563">
    <property type="entry name" value="PlsC"/>
    <property type="match status" value="1"/>
</dbReference>
<gene>
    <name evidence="9" type="ORF">SAMN02745130_01698</name>
</gene>
<dbReference type="GO" id="GO:0006629">
    <property type="term" value="P:lipid metabolic process"/>
    <property type="evidence" value="ECO:0007669"/>
    <property type="project" value="UniProtKB-KW"/>
</dbReference>
<keyword evidence="3" id="KW-0812">Transmembrane</keyword>
<dbReference type="PANTHER" id="PTHR23063:SF52">
    <property type="entry name" value="LYSOPHOSPHATIDYLCHOLINE ACYLTRANSFERASE"/>
    <property type="match status" value="1"/>
</dbReference>
<keyword evidence="6" id="KW-0472">Membrane</keyword>
<dbReference type="OrthoDB" id="9806880at2"/>
<evidence type="ECO:0000256" key="3">
    <source>
        <dbReference type="ARBA" id="ARBA00022692"/>
    </source>
</evidence>
<evidence type="ECO:0000259" key="8">
    <source>
        <dbReference type="SMART" id="SM00563"/>
    </source>
</evidence>
<dbReference type="SUPFAM" id="SSF69593">
    <property type="entry name" value="Glycerol-3-phosphate (1)-acyltransferase"/>
    <property type="match status" value="1"/>
</dbReference>
<dbReference type="InterPro" id="IPR002123">
    <property type="entry name" value="Plipid/glycerol_acylTrfase"/>
</dbReference>
<dbReference type="CDD" id="cd07989">
    <property type="entry name" value="LPLAT_AGPAT-like"/>
    <property type="match status" value="1"/>
</dbReference>
<sequence>MILLRRLFRFLNLALHVLVGVLITAILAALQRHFTDPSYQRLKRWWLARIIRIVGGQVMTYGEPASAGSLLAANHVSWLDIPLLGGQTELTFLSKSEVQTWPVLGWLAAKSGTLFIERGKRDGAKGASEGIAKRLEQQERVLIFPEGTTTDNKTMLPFHARLFAAAVTVDALIQPVAIHYLTIQGQTHPIVPYLTPQTLMQNLWAVLAEPKILIEVHFLPSIDSHAAPRKALAAYSEQQVRSALTKL</sequence>